<dbReference type="InterPro" id="IPR017850">
    <property type="entry name" value="Alkaline_phosphatase_core_sf"/>
</dbReference>
<comment type="caution">
    <text evidence="6">The sequence shown here is derived from an EMBL/GenBank/DDBJ whole genome shotgun (WGS) entry which is preliminary data.</text>
</comment>
<evidence type="ECO:0000256" key="3">
    <source>
        <dbReference type="ARBA" id="ARBA00022801"/>
    </source>
</evidence>
<evidence type="ECO:0000313" key="7">
    <source>
        <dbReference type="Proteomes" id="UP000219329"/>
    </source>
</evidence>
<feature type="non-terminal residue" evidence="6">
    <location>
        <position position="384"/>
    </location>
</feature>
<dbReference type="EMBL" id="NTJZ01000023">
    <property type="protein sequence ID" value="PDH31994.1"/>
    <property type="molecule type" value="Genomic_DNA"/>
</dbReference>
<comment type="similarity">
    <text evidence="1">Belongs to the sulfatase family.</text>
</comment>
<dbReference type="Gene3D" id="3.40.720.10">
    <property type="entry name" value="Alkaline Phosphatase, subunit A"/>
    <property type="match status" value="1"/>
</dbReference>
<gene>
    <name evidence="6" type="ORF">CNF02_12985</name>
</gene>
<evidence type="ECO:0000256" key="1">
    <source>
        <dbReference type="ARBA" id="ARBA00008779"/>
    </source>
</evidence>
<reference evidence="6 7" key="1">
    <citation type="submission" date="2017-08" db="EMBL/GenBank/DDBJ databases">
        <title>Fine stratification of microbial communities through a metagenomic profile of the photic zone.</title>
        <authorList>
            <person name="Haro-Moreno J.M."/>
            <person name="Lopez-Perez M."/>
            <person name="De La Torre J."/>
            <person name="Picazo A."/>
            <person name="Camacho A."/>
            <person name="Rodriguez-Valera F."/>
        </authorList>
    </citation>
    <scope>NUCLEOTIDE SEQUENCE [LARGE SCALE GENOMIC DNA]</scope>
    <source>
        <strain evidence="6">MED-G28</strain>
    </source>
</reference>
<keyword evidence="4" id="KW-0106">Calcium</keyword>
<dbReference type="SUPFAM" id="SSF53649">
    <property type="entry name" value="Alkaline phosphatase-like"/>
    <property type="match status" value="1"/>
</dbReference>
<dbReference type="AlphaFoldDB" id="A0A2A5W6R0"/>
<organism evidence="6 7">
    <name type="scientific">OM182 bacterium MED-G28</name>
    <dbReference type="NCBI Taxonomy" id="1986256"/>
    <lineage>
        <taxon>Bacteria</taxon>
        <taxon>Pseudomonadati</taxon>
        <taxon>Pseudomonadota</taxon>
        <taxon>Gammaproteobacteria</taxon>
        <taxon>OMG group</taxon>
        <taxon>OM182 clade</taxon>
    </lineage>
</organism>
<evidence type="ECO:0000259" key="5">
    <source>
        <dbReference type="Pfam" id="PF00884"/>
    </source>
</evidence>
<keyword evidence="2" id="KW-0479">Metal-binding</keyword>
<dbReference type="InterPro" id="IPR024607">
    <property type="entry name" value="Sulfatase_CS"/>
</dbReference>
<evidence type="ECO:0000313" key="6">
    <source>
        <dbReference type="EMBL" id="PDH31994.1"/>
    </source>
</evidence>
<sequence length="384" mass="42328">MSRMCLSIIVLASLVTCSPQDTQTLAEDSIRLPNIVILFTDDMGYGDLGVSGHPYIRTPELDRLAAEGQRWTDFYVAAPVCSPSRAALLTGRLPVRTGLYGRQMGVYFPNEPGGFPDEEETIAESLKGQGYATGIFGKWHLGDAPHAYPTVHGFDEWFGIPYSNDMDWVGDPDFDEMRAMLASGDTEEGARITATRPDKYAEPRPEYWNTPLIDSSTGGEFTIEQPTDQRLLTRRYTEAAIDFMTRNVESPFLAYVPYTMPHTPLFRSDEFNGRSIGGRYGDVIEEIDWSVGQIRTAIEELGIAENTLIVFTSDNGPWLTMGVEGGRAGLLRMGKGTTFEGGMRVPAIFYWPGHIQPAVISEIGSTLDLFATAMSLTGQENTSG</sequence>
<dbReference type="PANTHER" id="PTHR42693">
    <property type="entry name" value="ARYLSULFATASE FAMILY MEMBER"/>
    <property type="match status" value="1"/>
</dbReference>
<dbReference type="Pfam" id="PF00884">
    <property type="entry name" value="Sulfatase"/>
    <property type="match status" value="1"/>
</dbReference>
<dbReference type="Proteomes" id="UP000219329">
    <property type="component" value="Unassembled WGS sequence"/>
</dbReference>
<dbReference type="PANTHER" id="PTHR42693:SF11">
    <property type="entry name" value="ARYLSULFATASE A"/>
    <property type="match status" value="1"/>
</dbReference>
<proteinExistence type="inferred from homology"/>
<keyword evidence="3" id="KW-0378">Hydrolase</keyword>
<name>A0A2A5W6R0_9GAMM</name>
<protein>
    <submittedName>
        <fullName evidence="6">Arylsulfatase</fullName>
    </submittedName>
</protein>
<accession>A0A2A5W6R0</accession>
<feature type="domain" description="Sulfatase N-terminal" evidence="5">
    <location>
        <begin position="33"/>
        <end position="378"/>
    </location>
</feature>
<dbReference type="CDD" id="cd16026">
    <property type="entry name" value="GALNS_like"/>
    <property type="match status" value="1"/>
</dbReference>
<evidence type="ECO:0000256" key="4">
    <source>
        <dbReference type="ARBA" id="ARBA00022837"/>
    </source>
</evidence>
<dbReference type="InterPro" id="IPR050738">
    <property type="entry name" value="Sulfatase"/>
</dbReference>
<dbReference type="InterPro" id="IPR000917">
    <property type="entry name" value="Sulfatase_N"/>
</dbReference>
<dbReference type="GO" id="GO:0046872">
    <property type="term" value="F:metal ion binding"/>
    <property type="evidence" value="ECO:0007669"/>
    <property type="project" value="UniProtKB-KW"/>
</dbReference>
<evidence type="ECO:0000256" key="2">
    <source>
        <dbReference type="ARBA" id="ARBA00022723"/>
    </source>
</evidence>
<dbReference type="GO" id="GO:0004065">
    <property type="term" value="F:arylsulfatase activity"/>
    <property type="evidence" value="ECO:0007669"/>
    <property type="project" value="TreeGrafter"/>
</dbReference>
<dbReference type="PROSITE" id="PS00523">
    <property type="entry name" value="SULFATASE_1"/>
    <property type="match status" value="1"/>
</dbReference>